<dbReference type="Gene3D" id="3.30.160.60">
    <property type="entry name" value="Classic Zinc Finger"/>
    <property type="match status" value="1"/>
</dbReference>
<proteinExistence type="predicted"/>
<name>A0A9P4XXQ2_CRYP1</name>
<feature type="region of interest" description="Disordered" evidence="2">
    <location>
        <begin position="1"/>
        <end position="31"/>
    </location>
</feature>
<evidence type="ECO:0000313" key="4">
    <source>
        <dbReference type="EMBL" id="KAF3763209.1"/>
    </source>
</evidence>
<gene>
    <name evidence="4" type="ORF">M406DRAFT_73833</name>
</gene>
<dbReference type="GeneID" id="63842791"/>
<feature type="compositionally biased region" description="Polar residues" evidence="2">
    <location>
        <begin position="254"/>
        <end position="279"/>
    </location>
</feature>
<dbReference type="SMART" id="SM00355">
    <property type="entry name" value="ZnF_C2H2"/>
    <property type="match status" value="2"/>
</dbReference>
<dbReference type="RefSeq" id="XP_040774170.1">
    <property type="nucleotide sequence ID" value="XM_040925662.1"/>
</dbReference>
<feature type="region of interest" description="Disordered" evidence="2">
    <location>
        <begin position="184"/>
        <end position="306"/>
    </location>
</feature>
<evidence type="ECO:0000259" key="3">
    <source>
        <dbReference type="PROSITE" id="PS50157"/>
    </source>
</evidence>
<keyword evidence="5" id="KW-1185">Reference proteome</keyword>
<reference evidence="4" key="1">
    <citation type="journal article" date="2020" name="Phytopathology">
        <title>Genome sequence of the chestnut blight fungus Cryphonectria parasitica EP155: A fundamental resource for an archetypical invasive plant pathogen.</title>
        <authorList>
            <person name="Crouch J.A."/>
            <person name="Dawe A."/>
            <person name="Aerts A."/>
            <person name="Barry K."/>
            <person name="Churchill A.C.L."/>
            <person name="Grimwood J."/>
            <person name="Hillman B."/>
            <person name="Milgroom M.G."/>
            <person name="Pangilinan J."/>
            <person name="Smith M."/>
            <person name="Salamov A."/>
            <person name="Schmutz J."/>
            <person name="Yadav J."/>
            <person name="Grigoriev I.V."/>
            <person name="Nuss D."/>
        </authorList>
    </citation>
    <scope>NUCLEOTIDE SEQUENCE</scope>
    <source>
        <strain evidence="4">EP155</strain>
    </source>
</reference>
<dbReference type="PROSITE" id="PS50157">
    <property type="entry name" value="ZINC_FINGER_C2H2_2"/>
    <property type="match status" value="1"/>
</dbReference>
<comment type="caution">
    <text evidence="4">The sequence shown here is derived from an EMBL/GenBank/DDBJ whole genome shotgun (WGS) entry which is preliminary data.</text>
</comment>
<feature type="region of interest" description="Disordered" evidence="2">
    <location>
        <begin position="320"/>
        <end position="339"/>
    </location>
</feature>
<dbReference type="GO" id="GO:0008270">
    <property type="term" value="F:zinc ion binding"/>
    <property type="evidence" value="ECO:0007669"/>
    <property type="project" value="UniProtKB-KW"/>
</dbReference>
<evidence type="ECO:0000256" key="2">
    <source>
        <dbReference type="SAM" id="MobiDB-lite"/>
    </source>
</evidence>
<sequence length="495" mass="54546">MMAHGGTWSRCLSNTSNGGPPHVSGSKHNMKQHRIHSLRETHIPRVTAARQRLVTSATESGPVAAPDVRPEQGLTEYRAFTGGARGSASNPSRATTGLGHLLLRNNNVNSGRADAEEAETQPSPPSVPTQKPQEIVARDIDAFEQHRLVQNDPISFNPLAAISWAIGDDSVEDKSRKQCDFAACGDEGRPVSQRHSRPLPTSAKGKSRQRSRKSGEKDAQSIAPLAAAVSRSADKRIVDRVEPDPLPYRKMLNTFPTRPQQITDTAQSCTPHMSPSTPSRVLRSHTRQASSQQPSVEPLQHPQIPEERGFRHRIGARTDEFGASAGSSPSASDAQQTSYPSLPAQVCMAPMTDFSVAQPPMVEPQTMPFQGNIMQPQHQVSLPQYPLPQYASPSPPPPPPPPRQYRPEQQQDPHQCLTSHYCSTSFPTEIQLNPNDCARQNHACNWMPCNSTGFTSENALMWHIRAEHLMRCPKPGCCNERFPTKKQLEMHVRVH</sequence>
<dbReference type="Proteomes" id="UP000803844">
    <property type="component" value="Unassembled WGS sequence"/>
</dbReference>
<dbReference type="OrthoDB" id="5242988at2759"/>
<evidence type="ECO:0000313" key="5">
    <source>
        <dbReference type="Proteomes" id="UP000803844"/>
    </source>
</evidence>
<feature type="region of interest" description="Disordered" evidence="2">
    <location>
        <begin position="384"/>
        <end position="413"/>
    </location>
</feature>
<keyword evidence="1" id="KW-0479">Metal-binding</keyword>
<feature type="region of interest" description="Disordered" evidence="2">
    <location>
        <begin position="111"/>
        <end position="131"/>
    </location>
</feature>
<feature type="domain" description="C2H2-type" evidence="3">
    <location>
        <begin position="470"/>
        <end position="495"/>
    </location>
</feature>
<evidence type="ECO:0000256" key="1">
    <source>
        <dbReference type="PROSITE-ProRule" id="PRU00042"/>
    </source>
</evidence>
<keyword evidence="1" id="KW-0862">Zinc</keyword>
<feature type="compositionally biased region" description="Basic and acidic residues" evidence="2">
    <location>
        <begin position="232"/>
        <end position="243"/>
    </location>
</feature>
<feature type="compositionally biased region" description="Low complexity" evidence="2">
    <location>
        <begin position="322"/>
        <end position="334"/>
    </location>
</feature>
<feature type="compositionally biased region" description="Pro residues" evidence="2">
    <location>
        <begin position="393"/>
        <end position="404"/>
    </location>
</feature>
<dbReference type="EMBL" id="MU032349">
    <property type="protein sequence ID" value="KAF3763209.1"/>
    <property type="molecule type" value="Genomic_DNA"/>
</dbReference>
<dbReference type="AlphaFoldDB" id="A0A9P4XXQ2"/>
<accession>A0A9P4XXQ2</accession>
<protein>
    <recommendedName>
        <fullName evidence="3">C2H2-type domain-containing protein</fullName>
    </recommendedName>
</protein>
<organism evidence="4 5">
    <name type="scientific">Cryphonectria parasitica (strain ATCC 38755 / EP155)</name>
    <dbReference type="NCBI Taxonomy" id="660469"/>
    <lineage>
        <taxon>Eukaryota</taxon>
        <taxon>Fungi</taxon>
        <taxon>Dikarya</taxon>
        <taxon>Ascomycota</taxon>
        <taxon>Pezizomycotina</taxon>
        <taxon>Sordariomycetes</taxon>
        <taxon>Sordariomycetidae</taxon>
        <taxon>Diaporthales</taxon>
        <taxon>Cryphonectriaceae</taxon>
        <taxon>Cryphonectria-Endothia species complex</taxon>
        <taxon>Cryphonectria</taxon>
    </lineage>
</organism>
<dbReference type="InterPro" id="IPR013087">
    <property type="entry name" value="Znf_C2H2_type"/>
</dbReference>
<keyword evidence="1" id="KW-0863">Zinc-finger</keyword>